<evidence type="ECO:0000313" key="2">
    <source>
        <dbReference type="Proteomes" id="UP000813462"/>
    </source>
</evidence>
<gene>
    <name evidence="1" type="ORF">FEM48_Zijuj05G0123800</name>
</gene>
<reference evidence="1" key="1">
    <citation type="journal article" date="2021" name="Front. Plant Sci.">
        <title>Chromosome-Scale Genome Assembly for Chinese Sour Jujube and Insights Into Its Genome Evolution and Domestication Signature.</title>
        <authorList>
            <person name="Shen L.-Y."/>
            <person name="Luo H."/>
            <person name="Wang X.-L."/>
            <person name="Wang X.-M."/>
            <person name="Qiu X.-J."/>
            <person name="Liu H."/>
            <person name="Zhou S.-S."/>
            <person name="Jia K.-H."/>
            <person name="Nie S."/>
            <person name="Bao Y.-T."/>
            <person name="Zhang R.-G."/>
            <person name="Yun Q.-Z."/>
            <person name="Chai Y.-H."/>
            <person name="Lu J.-Y."/>
            <person name="Li Y."/>
            <person name="Zhao S.-W."/>
            <person name="Mao J.-F."/>
            <person name="Jia S.-G."/>
            <person name="Mao Y.-M."/>
        </authorList>
    </citation>
    <scope>NUCLEOTIDE SEQUENCE</scope>
    <source>
        <strain evidence="1">AT0</strain>
        <tissue evidence="1">Leaf</tissue>
    </source>
</reference>
<proteinExistence type="predicted"/>
<dbReference type="AlphaFoldDB" id="A0A978VET2"/>
<dbReference type="Proteomes" id="UP000813462">
    <property type="component" value="Unassembled WGS sequence"/>
</dbReference>
<evidence type="ECO:0000313" key="1">
    <source>
        <dbReference type="EMBL" id="KAH7528871.1"/>
    </source>
</evidence>
<protein>
    <submittedName>
        <fullName evidence="1">Uncharacterized protein</fullName>
    </submittedName>
</protein>
<organism evidence="1 2">
    <name type="scientific">Ziziphus jujuba var. spinosa</name>
    <dbReference type="NCBI Taxonomy" id="714518"/>
    <lineage>
        <taxon>Eukaryota</taxon>
        <taxon>Viridiplantae</taxon>
        <taxon>Streptophyta</taxon>
        <taxon>Embryophyta</taxon>
        <taxon>Tracheophyta</taxon>
        <taxon>Spermatophyta</taxon>
        <taxon>Magnoliopsida</taxon>
        <taxon>eudicotyledons</taxon>
        <taxon>Gunneridae</taxon>
        <taxon>Pentapetalae</taxon>
        <taxon>rosids</taxon>
        <taxon>fabids</taxon>
        <taxon>Rosales</taxon>
        <taxon>Rhamnaceae</taxon>
        <taxon>Paliureae</taxon>
        <taxon>Ziziphus</taxon>
    </lineage>
</organism>
<name>A0A978VET2_ZIZJJ</name>
<accession>A0A978VET2</accession>
<sequence length="112" mass="12992">MKWILNCIVDHIWENINYKPKEIMRDLEQEYGDIVLNQGEVQGVENPMNDVLDQQRKKPLKGSPGHCNFCKKTGHNKRTHKTTLDELVVLKLLCFYASALLKACFSPYSRVD</sequence>
<comment type="caution">
    <text evidence="1">The sequence shown here is derived from an EMBL/GenBank/DDBJ whole genome shotgun (WGS) entry which is preliminary data.</text>
</comment>
<dbReference type="EMBL" id="JAEACU010000005">
    <property type="protein sequence ID" value="KAH7528871.1"/>
    <property type="molecule type" value="Genomic_DNA"/>
</dbReference>